<dbReference type="Pfam" id="PF21294">
    <property type="entry name" value="Polysacc_lyase_14"/>
    <property type="match status" value="1"/>
</dbReference>
<sequence>MIKNKFFIPILVSLLIGASAQAEILFSTNMNSASGSFGFEGTYPSGNYSLDLTSGGYNSNGAHIVINRNALQFPFGFYHPASKPGGWTWNDVAYVRFRIKFDDNFRWDGDGSQQNKMVDIGGGANARVILHNEKDRPSEPCALNYTEYTSSGPITYNTAQDYGLPSNAFTSGDYGSLALKNGINPPCTPPVVVTHGVWYHVQFAVKISSSSGRSDGYFKLWVNNNDINNPSTEVLNIIRELGEWNSSWDVGHYWTHDNSNRSQGWVIDDYQTATTFDPNWAPSGAASPWTQNGDRGTLATTTSDVVPTTTTNSGATLFQDTFESGNFNSWDYVTGGMSIVSSGCAVGSRCVRTSLTGGTFNNYYGDFLFGDHASVRGDKVEEVYLTLHSKFDAGYTWANRSQKIALLNLTDGVSNDRRYQVYLYVTPDGYYAVDHSYIDTWDFFRLAQNQGSAAPVRFGQWDALKLYVRLNDPGLSNGVVRLWINDELKISYSDVNIRRNTNYGMNKLIISTYTTGDGGSNGVQWHDDFLLTTADPGNTGGGGTTINLAPNPPILLQ</sequence>
<comment type="caution">
    <text evidence="3">The sequence shown here is derived from an EMBL/GenBank/DDBJ whole genome shotgun (WGS) entry which is preliminary data.</text>
</comment>
<dbReference type="Gene3D" id="2.60.120.200">
    <property type="match status" value="1"/>
</dbReference>
<dbReference type="EMBL" id="JAHHGM010000004">
    <property type="protein sequence ID" value="MBT2988531.1"/>
    <property type="molecule type" value="Genomic_DNA"/>
</dbReference>
<feature type="domain" description="Polysaccharide lyase 14" evidence="2">
    <location>
        <begin position="457"/>
        <end position="517"/>
    </location>
</feature>
<accession>A0A944QUF9</accession>
<protein>
    <recommendedName>
        <fullName evidence="2">Polysaccharide lyase 14 domain-containing protein</fullName>
    </recommendedName>
</protein>
<evidence type="ECO:0000313" key="4">
    <source>
        <dbReference type="Proteomes" id="UP000770889"/>
    </source>
</evidence>
<keyword evidence="1" id="KW-0732">Signal</keyword>
<proteinExistence type="predicted"/>
<feature type="chain" id="PRO_5037602141" description="Polysaccharide lyase 14 domain-containing protein" evidence="1">
    <location>
        <begin position="23"/>
        <end position="557"/>
    </location>
</feature>
<dbReference type="Proteomes" id="UP000770889">
    <property type="component" value="Unassembled WGS sequence"/>
</dbReference>
<dbReference type="AlphaFoldDB" id="A0A944QUF9"/>
<evidence type="ECO:0000256" key="1">
    <source>
        <dbReference type="SAM" id="SignalP"/>
    </source>
</evidence>
<evidence type="ECO:0000259" key="2">
    <source>
        <dbReference type="Pfam" id="PF21294"/>
    </source>
</evidence>
<evidence type="ECO:0000313" key="3">
    <source>
        <dbReference type="EMBL" id="MBT2988531.1"/>
    </source>
</evidence>
<feature type="signal peptide" evidence="1">
    <location>
        <begin position="1"/>
        <end position="22"/>
    </location>
</feature>
<dbReference type="InterPro" id="IPR048958">
    <property type="entry name" value="Polysacc_lyase_14"/>
</dbReference>
<gene>
    <name evidence="3" type="ORF">KME65_06160</name>
</gene>
<organism evidence="3 4">
    <name type="scientific">Candidatus Thiodiazotropha taylori</name>
    <dbReference type="NCBI Taxonomy" id="2792791"/>
    <lineage>
        <taxon>Bacteria</taxon>
        <taxon>Pseudomonadati</taxon>
        <taxon>Pseudomonadota</taxon>
        <taxon>Gammaproteobacteria</taxon>
        <taxon>Chromatiales</taxon>
        <taxon>Sedimenticolaceae</taxon>
        <taxon>Candidatus Thiodiazotropha</taxon>
    </lineage>
</organism>
<name>A0A944QUF9_9GAMM</name>
<reference evidence="3 4" key="1">
    <citation type="submission" date="2021-05" db="EMBL/GenBank/DDBJ databases">
        <title>Genetic and Functional Diversity in Clade A Lucinid endosymbionts from the Bahamas.</title>
        <authorList>
            <person name="Giani N.M."/>
            <person name="Engel A.S."/>
            <person name="Campbell B.J."/>
        </authorList>
    </citation>
    <scope>NUCLEOTIDE SEQUENCE [LARGE SCALE GENOMIC DNA]</scope>
    <source>
        <strain evidence="3">LUC16012Gg_MoonRockCtena</strain>
    </source>
</reference>